<evidence type="ECO:0000313" key="1">
    <source>
        <dbReference type="EMBL" id="KAL3765464.1"/>
    </source>
</evidence>
<dbReference type="EMBL" id="JALLAZ020001751">
    <property type="protein sequence ID" value="KAL3765464.1"/>
    <property type="molecule type" value="Genomic_DNA"/>
</dbReference>
<gene>
    <name evidence="1" type="ORF">ACHAW5_008577</name>
</gene>
<organism evidence="1 2">
    <name type="scientific">Stephanodiscus triporus</name>
    <dbReference type="NCBI Taxonomy" id="2934178"/>
    <lineage>
        <taxon>Eukaryota</taxon>
        <taxon>Sar</taxon>
        <taxon>Stramenopiles</taxon>
        <taxon>Ochrophyta</taxon>
        <taxon>Bacillariophyta</taxon>
        <taxon>Coscinodiscophyceae</taxon>
        <taxon>Thalassiosirophycidae</taxon>
        <taxon>Stephanodiscales</taxon>
        <taxon>Stephanodiscaceae</taxon>
        <taxon>Stephanodiscus</taxon>
    </lineage>
</organism>
<keyword evidence="2" id="KW-1185">Reference proteome</keyword>
<dbReference type="AlphaFoldDB" id="A0ABD3MQZ3"/>
<dbReference type="Proteomes" id="UP001530315">
    <property type="component" value="Unassembled WGS sequence"/>
</dbReference>
<evidence type="ECO:0000313" key="2">
    <source>
        <dbReference type="Proteomes" id="UP001530315"/>
    </source>
</evidence>
<proteinExistence type="predicted"/>
<reference evidence="1 2" key="1">
    <citation type="submission" date="2024-10" db="EMBL/GenBank/DDBJ databases">
        <title>Updated reference genomes for cyclostephanoid diatoms.</title>
        <authorList>
            <person name="Roberts W.R."/>
            <person name="Alverson A.J."/>
        </authorList>
    </citation>
    <scope>NUCLEOTIDE SEQUENCE [LARGE SCALE GENOMIC DNA]</scope>
    <source>
        <strain evidence="1 2">AJA276-08</strain>
    </source>
</reference>
<sequence length="147" mass="16010">MPSSSKTTSLSMGDRSSATRFCVGDAVTVVEEVAKAGKSLRGLSGVVVETWEKCDVDPTCCCAEWVDESLSIRVRFAASKDSGNGLFTNDSFFHYFSESELLKEKENSAGDAEVVAFDGLSCKAFKLEKLSMGQQAKRIATFEETRH</sequence>
<name>A0ABD3MQZ3_9STRA</name>
<accession>A0ABD3MQZ3</accession>
<comment type="caution">
    <text evidence="1">The sequence shown here is derived from an EMBL/GenBank/DDBJ whole genome shotgun (WGS) entry which is preliminary data.</text>
</comment>
<protein>
    <submittedName>
        <fullName evidence="1">Uncharacterized protein</fullName>
    </submittedName>
</protein>